<dbReference type="GeneID" id="54548047"/>
<dbReference type="GO" id="GO:0000993">
    <property type="term" value="F:RNA polymerase II complex binding"/>
    <property type="evidence" value="ECO:0007669"/>
    <property type="project" value="TreeGrafter"/>
</dbReference>
<dbReference type="GO" id="GO:0006368">
    <property type="term" value="P:transcription elongation by RNA polymerase II"/>
    <property type="evidence" value="ECO:0007669"/>
    <property type="project" value="TreeGrafter"/>
</dbReference>
<evidence type="ECO:0000256" key="3">
    <source>
        <dbReference type="PROSITE-ProRule" id="PRU00339"/>
    </source>
</evidence>
<dbReference type="Gene3D" id="1.25.40.10">
    <property type="entry name" value="Tetratricopeptide repeat domain"/>
    <property type="match status" value="3"/>
</dbReference>
<dbReference type="PROSITE" id="PS50005">
    <property type="entry name" value="TPR"/>
    <property type="match status" value="1"/>
</dbReference>
<keyword evidence="2 3" id="KW-0802">TPR repeat</keyword>
<evidence type="ECO:0000313" key="6">
    <source>
        <dbReference type="Proteomes" id="UP000800097"/>
    </source>
</evidence>
<feature type="compositionally biased region" description="Basic residues" evidence="4">
    <location>
        <begin position="1033"/>
        <end position="1045"/>
    </location>
</feature>
<dbReference type="RefSeq" id="XP_033650734.1">
    <property type="nucleotide sequence ID" value="XM_033794872.1"/>
</dbReference>
<dbReference type="SMART" id="SM00028">
    <property type="entry name" value="TPR"/>
    <property type="match status" value="10"/>
</dbReference>
<dbReference type="InterPro" id="IPR011990">
    <property type="entry name" value="TPR-like_helical_dom_sf"/>
</dbReference>
<keyword evidence="6" id="KW-1185">Reference proteome</keyword>
<feature type="region of interest" description="Disordered" evidence="4">
    <location>
        <begin position="1004"/>
        <end position="1179"/>
    </location>
</feature>
<dbReference type="Proteomes" id="UP000800097">
    <property type="component" value="Unassembled WGS sequence"/>
</dbReference>
<protein>
    <submittedName>
        <fullName evidence="5">Tetratricopeptide repeat protein 1</fullName>
    </submittedName>
</protein>
<feature type="compositionally biased region" description="Basic and acidic residues" evidence="4">
    <location>
        <begin position="1094"/>
        <end position="1104"/>
    </location>
</feature>
<dbReference type="Pfam" id="PF13374">
    <property type="entry name" value="TPR_10"/>
    <property type="match status" value="1"/>
</dbReference>
<dbReference type="EMBL" id="ML986512">
    <property type="protein sequence ID" value="KAF2273195.1"/>
    <property type="molecule type" value="Genomic_DNA"/>
</dbReference>
<dbReference type="AlphaFoldDB" id="A0A6A6JA37"/>
<gene>
    <name evidence="5" type="ORF">EI97DRAFT_353672</name>
</gene>
<evidence type="ECO:0000256" key="1">
    <source>
        <dbReference type="ARBA" id="ARBA00022737"/>
    </source>
</evidence>
<dbReference type="PANTHER" id="PTHR14027">
    <property type="entry name" value="RNA POLYMERASE-ASSOCIATED PROTEIN CTR9"/>
    <property type="match status" value="1"/>
</dbReference>
<dbReference type="GO" id="GO:0016593">
    <property type="term" value="C:Cdc73/Paf1 complex"/>
    <property type="evidence" value="ECO:0007669"/>
    <property type="project" value="TreeGrafter"/>
</dbReference>
<accession>A0A6A6JA37</accession>
<feature type="compositionally biased region" description="Basic and acidic residues" evidence="4">
    <location>
        <begin position="1004"/>
        <end position="1032"/>
    </location>
</feature>
<dbReference type="Pfam" id="PF13181">
    <property type="entry name" value="TPR_8"/>
    <property type="match status" value="1"/>
</dbReference>
<name>A0A6A6JA37_WESOR</name>
<evidence type="ECO:0000313" key="5">
    <source>
        <dbReference type="EMBL" id="KAF2273195.1"/>
    </source>
</evidence>
<proteinExistence type="predicted"/>
<keyword evidence="1" id="KW-0677">Repeat</keyword>
<feature type="non-terminal residue" evidence="5">
    <location>
        <position position="1"/>
    </location>
</feature>
<feature type="non-terminal residue" evidence="5">
    <location>
        <position position="1179"/>
    </location>
</feature>
<dbReference type="GO" id="GO:0006355">
    <property type="term" value="P:regulation of DNA-templated transcription"/>
    <property type="evidence" value="ECO:0007669"/>
    <property type="project" value="InterPro"/>
</dbReference>
<dbReference type="PANTHER" id="PTHR14027:SF2">
    <property type="entry name" value="RNA POLYMERASE-ASSOCIATED PROTEIN CTR9 HOMOLOG"/>
    <property type="match status" value="1"/>
</dbReference>
<dbReference type="SUPFAM" id="SSF48452">
    <property type="entry name" value="TPR-like"/>
    <property type="match status" value="3"/>
</dbReference>
<feature type="repeat" description="TPR" evidence="3">
    <location>
        <begin position="795"/>
        <end position="828"/>
    </location>
</feature>
<dbReference type="OrthoDB" id="343875at2759"/>
<organism evidence="5 6">
    <name type="scientific">Westerdykella ornata</name>
    <dbReference type="NCBI Taxonomy" id="318751"/>
    <lineage>
        <taxon>Eukaryota</taxon>
        <taxon>Fungi</taxon>
        <taxon>Dikarya</taxon>
        <taxon>Ascomycota</taxon>
        <taxon>Pezizomycotina</taxon>
        <taxon>Dothideomycetes</taxon>
        <taxon>Pleosporomycetidae</taxon>
        <taxon>Pleosporales</taxon>
        <taxon>Sporormiaceae</taxon>
        <taxon>Westerdykella</taxon>
    </lineage>
</organism>
<dbReference type="Pfam" id="PF13432">
    <property type="entry name" value="TPR_16"/>
    <property type="match status" value="2"/>
</dbReference>
<reference evidence="5" key="1">
    <citation type="journal article" date="2020" name="Stud. Mycol.">
        <title>101 Dothideomycetes genomes: a test case for predicting lifestyles and emergence of pathogens.</title>
        <authorList>
            <person name="Haridas S."/>
            <person name="Albert R."/>
            <person name="Binder M."/>
            <person name="Bloem J."/>
            <person name="Labutti K."/>
            <person name="Salamov A."/>
            <person name="Andreopoulos B."/>
            <person name="Baker S."/>
            <person name="Barry K."/>
            <person name="Bills G."/>
            <person name="Bluhm B."/>
            <person name="Cannon C."/>
            <person name="Castanera R."/>
            <person name="Culley D."/>
            <person name="Daum C."/>
            <person name="Ezra D."/>
            <person name="Gonzalez J."/>
            <person name="Henrissat B."/>
            <person name="Kuo A."/>
            <person name="Liang C."/>
            <person name="Lipzen A."/>
            <person name="Lutzoni F."/>
            <person name="Magnuson J."/>
            <person name="Mondo S."/>
            <person name="Nolan M."/>
            <person name="Ohm R."/>
            <person name="Pangilinan J."/>
            <person name="Park H.-J."/>
            <person name="Ramirez L."/>
            <person name="Alfaro M."/>
            <person name="Sun H."/>
            <person name="Tritt A."/>
            <person name="Yoshinaga Y."/>
            <person name="Zwiers L.-H."/>
            <person name="Turgeon B."/>
            <person name="Goodwin S."/>
            <person name="Spatafora J."/>
            <person name="Crous P."/>
            <person name="Grigoriev I."/>
        </authorList>
    </citation>
    <scope>NUCLEOTIDE SEQUENCE</scope>
    <source>
        <strain evidence="5">CBS 379.55</strain>
    </source>
</reference>
<evidence type="ECO:0000256" key="4">
    <source>
        <dbReference type="SAM" id="MobiDB-lite"/>
    </source>
</evidence>
<sequence>ANGLNGLDGGDHVFPPARFSKVPPTLPIAVQDEEGAFEVDIPLEIEHLADDPSETCTMLENEQKPPSIWMTVAMAYAKHRKVDLAIEVLNRTVTFFARGRSEDRLSILNCLCWLYLLKCREAPRVRPDGAADGVRTKESYIQAATGVLNDALRINPSYPPLNLARGVLCLLRASLQPPATAAGSNQMSAERMDALKQAAKSFDDALRASHGKNLMARLGKARVNYSMGKYADALKLYQSVLESSPYLIDPDPRIGIGCCFWQLGFKDDAAGAWERSLELNPRSKIALILLGLYNLQRAAQIPPSDPEFANATKKAIADYVAQSLQLDNLFPLTCATLGGWFVIRKAPDKVETLARRAIELTDVNDIASDGWYHLARKEHQLNNNTKAMDYYTRSDRARGGEDRGYIPSKFGMAQIRVLMNDFDGAKFRLEKLLQQQPTLEAQILLGTLYAEDVFAAQAANSKEDKSNELKKALKHLEDVAKAWKDPKRKLTPDRAVLLNLARLYEIENPERSLKCLEEVEKLEIDAIPEEDRPNDIEDEALYQSALREMLPPQLLNNMACFHYQAERYAQARELFQNALNACVKAAARDDTLDTDALVTSISYNLGRTYESEGLLSEAKDVYNNLLKRHADYVHARIRLAYITLQQNPTGEGPKAVAQLMQEYKDNLEVQALYGWYLNRSKTRAVDVAADKEQRHWKYVLQGNNGANKHDQYALTSLGNVHLTAAREIRGTAEQEKEKRRKAYEKSAEFFDKVLQVDPRNAYAAQGIAIALIEHRKDFATGLQILNKVKEVLRDYNVYVNLGHTYCELKQYSRAIENYELARARAKPNDTSILACLGRVWLMRGRQEKSLAALKTALEYSQQALNIAPQQVHFQFNVAFVQMQIAQTIYSLKESERTLEDVEKASAGLEEAIETFTAIAKSDAARFPPHDIEQRASMGRNTMRRQLERVKESQQKYEEANQSKLEQARALREAELKKREEELRKAEEEKAERRRKILEEQQRLQEQDREYMEKRAEEERRRQELIDDSEMRKSERRRKGGKRKKKGDVDESEIESESDGHERSRRRRTSASATATEGVTDEDRPRQKKRKLERRKKEPAGKYKSSEMVIDSDEELLDDVPPAEPETPAAANGGEESDEEQATAPRARKNRVVDEDEDEDETPGSPKAQANDVAMDDEDE</sequence>
<dbReference type="InterPro" id="IPR031101">
    <property type="entry name" value="Ctr9"/>
</dbReference>
<dbReference type="InterPro" id="IPR019734">
    <property type="entry name" value="TPR_rpt"/>
</dbReference>
<evidence type="ECO:0000256" key="2">
    <source>
        <dbReference type="ARBA" id="ARBA00022803"/>
    </source>
</evidence>